<organism evidence="2 3">
    <name type="scientific">Bifidobacterium choloepi</name>
    <dbReference type="NCBI Taxonomy" id="2614131"/>
    <lineage>
        <taxon>Bacteria</taxon>
        <taxon>Bacillati</taxon>
        <taxon>Actinomycetota</taxon>
        <taxon>Actinomycetes</taxon>
        <taxon>Bifidobacteriales</taxon>
        <taxon>Bifidobacteriaceae</taxon>
        <taxon>Bifidobacterium</taxon>
    </lineage>
</organism>
<keyword evidence="1" id="KW-0472">Membrane</keyword>
<keyword evidence="3" id="KW-1185">Reference proteome</keyword>
<feature type="transmembrane region" description="Helical" evidence="1">
    <location>
        <begin position="149"/>
        <end position="173"/>
    </location>
</feature>
<sequence>MNWNKNLRVAVTTLVIVLFAIVTSFAAGEIARPAASASVGDTILISDDSSVAQPAPVTIDYSGTDAEGTISGATHVLTDTDFAAVLADSAESVDGIGAPATSAVELTPEATDEAAFDATIDETTGETAGGTLSDTTDSSLAWNDNTATWWMALMIVALMCAMSIFGIALASGIHLPKLRRLTRPHHHLRFHTA</sequence>
<evidence type="ECO:0000313" key="2">
    <source>
        <dbReference type="EMBL" id="NEG69727.1"/>
    </source>
</evidence>
<dbReference type="AlphaFoldDB" id="A0A6I5MZJ5"/>
<gene>
    <name evidence="2" type="ORF">F6S87_03710</name>
</gene>
<name>A0A6I5MZJ5_9BIFI</name>
<evidence type="ECO:0000256" key="1">
    <source>
        <dbReference type="SAM" id="Phobius"/>
    </source>
</evidence>
<comment type="caution">
    <text evidence="2">The sequence shown here is derived from an EMBL/GenBank/DDBJ whole genome shotgun (WGS) entry which is preliminary data.</text>
</comment>
<evidence type="ECO:0000313" key="3">
    <source>
        <dbReference type="Proteomes" id="UP000469292"/>
    </source>
</evidence>
<dbReference type="EMBL" id="VYSG01000001">
    <property type="protein sequence ID" value="NEG69727.1"/>
    <property type="molecule type" value="Genomic_DNA"/>
</dbReference>
<keyword evidence="1" id="KW-0812">Transmembrane</keyword>
<dbReference type="Proteomes" id="UP000469292">
    <property type="component" value="Unassembled WGS sequence"/>
</dbReference>
<protein>
    <submittedName>
        <fullName evidence="2">Uncharacterized protein</fullName>
    </submittedName>
</protein>
<accession>A0A6I5MZJ5</accession>
<reference evidence="2 3" key="1">
    <citation type="submission" date="2019-09" db="EMBL/GenBank/DDBJ databases">
        <title>Phylogenetic characterization of a novel taxon of the genus Bifidobacterium: Bifidobacterium choloepi sp. nov.</title>
        <authorList>
            <person name="Modesto M."/>
            <person name="Satti M."/>
        </authorList>
    </citation>
    <scope>NUCLEOTIDE SEQUENCE [LARGE SCALE GENOMIC DNA]</scope>
    <source>
        <strain evidence="2 3">BRDM6</strain>
    </source>
</reference>
<dbReference type="RefSeq" id="WP_163227261.1">
    <property type="nucleotide sequence ID" value="NZ_VYSG01000001.1"/>
</dbReference>
<proteinExistence type="predicted"/>
<keyword evidence="1" id="KW-1133">Transmembrane helix</keyword>